<sequence>MSTDDNLAEWDAAYVLGALTPQEQQEYERYLAADPARAAEVDELRVIPPLLDALTPEEAYALLDPAGTDEEPGEPVAVTSLADARAVRKSRSRTGMWTSALAAAAALLLIGGFVGYAVIPRQATPTGEVALQAMSPGSRGGVSAALAVSEKGWGTRFDWTCEYTAEWATGVASYDLVVTTVDGAQSTVASWSPAGDEATGLAAATVIPTSQIRTVDIRVAGTDTKLAVTTVNA</sequence>
<dbReference type="AlphaFoldDB" id="A0A9X2YIM4"/>
<evidence type="ECO:0008006" key="10">
    <source>
        <dbReference type="Google" id="ProtNLM"/>
    </source>
</evidence>
<keyword evidence="5 7" id="KW-0472">Membrane</keyword>
<reference evidence="8" key="1">
    <citation type="submission" date="2020-07" db="EMBL/GenBank/DDBJ databases">
        <authorList>
            <person name="Pettersson B.M.F."/>
            <person name="Behra P.R.K."/>
            <person name="Ramesh M."/>
            <person name="Das S."/>
            <person name="Dasgupta S."/>
            <person name="Kirsebom L.A."/>
        </authorList>
    </citation>
    <scope>NUCLEOTIDE SEQUENCE</scope>
    <source>
        <strain evidence="8">DSM 44615</strain>
    </source>
</reference>
<dbReference type="EMBL" id="JACKSJ010000023">
    <property type="protein sequence ID" value="MCV7168830.1"/>
    <property type="molecule type" value="Genomic_DNA"/>
</dbReference>
<dbReference type="PANTHER" id="PTHR37461">
    <property type="entry name" value="ANTI-SIGMA-K FACTOR RSKA"/>
    <property type="match status" value="1"/>
</dbReference>
<dbReference type="GO" id="GO:0006417">
    <property type="term" value="P:regulation of translation"/>
    <property type="evidence" value="ECO:0007669"/>
    <property type="project" value="TreeGrafter"/>
</dbReference>
<reference evidence="8" key="2">
    <citation type="journal article" date="2022" name="BMC Genomics">
        <title>Comparative genome analysis of mycobacteria focusing on tRNA and non-coding RNA.</title>
        <authorList>
            <person name="Behra P.R.K."/>
            <person name="Pettersson B.M.F."/>
            <person name="Ramesh M."/>
            <person name="Das S."/>
            <person name="Dasgupta S."/>
            <person name="Kirsebom L.A."/>
        </authorList>
    </citation>
    <scope>NUCLEOTIDE SEQUENCE</scope>
    <source>
        <strain evidence="8">DSM 44615</strain>
    </source>
</reference>
<evidence type="ECO:0000256" key="5">
    <source>
        <dbReference type="ARBA" id="ARBA00023136"/>
    </source>
</evidence>
<dbReference type="Gene3D" id="1.10.10.1320">
    <property type="entry name" value="Anti-sigma factor, zinc-finger domain"/>
    <property type="match status" value="1"/>
</dbReference>
<keyword evidence="3 7" id="KW-1133">Transmembrane helix</keyword>
<evidence type="ECO:0000256" key="6">
    <source>
        <dbReference type="ARBA" id="ARBA00023163"/>
    </source>
</evidence>
<protein>
    <recommendedName>
        <fullName evidence="10">Anti-sigma factor</fullName>
    </recommendedName>
</protein>
<comment type="subcellular location">
    <subcellularLocation>
        <location evidence="1">Cell membrane</location>
        <topology evidence="1">Single-pass membrane protein</topology>
    </subcellularLocation>
</comment>
<evidence type="ECO:0000256" key="4">
    <source>
        <dbReference type="ARBA" id="ARBA00023015"/>
    </source>
</evidence>
<dbReference type="InterPro" id="IPR041916">
    <property type="entry name" value="Anti_sigma_zinc_sf"/>
</dbReference>
<dbReference type="Proteomes" id="UP001140293">
    <property type="component" value="Unassembled WGS sequence"/>
</dbReference>
<name>A0A9X2YIM4_9MYCO</name>
<dbReference type="InterPro" id="IPR051474">
    <property type="entry name" value="Anti-sigma-K/W_factor"/>
</dbReference>
<keyword evidence="9" id="KW-1185">Reference proteome</keyword>
<accession>A0A9X2YIM4</accession>
<comment type="caution">
    <text evidence="8">The sequence shown here is derived from an EMBL/GenBank/DDBJ whole genome shotgun (WGS) entry which is preliminary data.</text>
</comment>
<dbReference type="GO" id="GO:0005886">
    <property type="term" value="C:plasma membrane"/>
    <property type="evidence" value="ECO:0007669"/>
    <property type="project" value="UniProtKB-SubCell"/>
</dbReference>
<keyword evidence="2 7" id="KW-0812">Transmembrane</keyword>
<keyword evidence="6" id="KW-0804">Transcription</keyword>
<dbReference type="GO" id="GO:0016989">
    <property type="term" value="F:sigma factor antagonist activity"/>
    <property type="evidence" value="ECO:0007669"/>
    <property type="project" value="TreeGrafter"/>
</dbReference>
<evidence type="ECO:0000256" key="1">
    <source>
        <dbReference type="ARBA" id="ARBA00004162"/>
    </source>
</evidence>
<keyword evidence="4" id="KW-0805">Transcription regulation</keyword>
<evidence type="ECO:0000256" key="7">
    <source>
        <dbReference type="SAM" id="Phobius"/>
    </source>
</evidence>
<evidence type="ECO:0000313" key="9">
    <source>
        <dbReference type="Proteomes" id="UP001140293"/>
    </source>
</evidence>
<gene>
    <name evidence="8" type="ORF">H7I41_02710</name>
</gene>
<proteinExistence type="predicted"/>
<organism evidence="8 9">
    <name type="scientific">[Mycobacterium] manitobense</name>
    <dbReference type="NCBI Taxonomy" id="190147"/>
    <lineage>
        <taxon>Bacteria</taxon>
        <taxon>Bacillati</taxon>
        <taxon>Actinomycetota</taxon>
        <taxon>Actinomycetes</taxon>
        <taxon>Mycobacteriales</taxon>
        <taxon>Mycobacteriaceae</taxon>
        <taxon>Mycolicibacterium</taxon>
    </lineage>
</organism>
<evidence type="ECO:0000256" key="2">
    <source>
        <dbReference type="ARBA" id="ARBA00022692"/>
    </source>
</evidence>
<evidence type="ECO:0000256" key="3">
    <source>
        <dbReference type="ARBA" id="ARBA00022989"/>
    </source>
</evidence>
<evidence type="ECO:0000313" key="8">
    <source>
        <dbReference type="EMBL" id="MCV7168830.1"/>
    </source>
</evidence>
<dbReference type="PANTHER" id="PTHR37461:SF1">
    <property type="entry name" value="ANTI-SIGMA-K FACTOR RSKA"/>
    <property type="match status" value="1"/>
</dbReference>
<feature type="transmembrane region" description="Helical" evidence="7">
    <location>
        <begin position="95"/>
        <end position="119"/>
    </location>
</feature>
<dbReference type="RefSeq" id="WP_264011023.1">
    <property type="nucleotide sequence ID" value="NZ_JACKSJ010000023.1"/>
</dbReference>